<dbReference type="Proteomes" id="UP001519343">
    <property type="component" value="Unassembled WGS sequence"/>
</dbReference>
<reference evidence="1 2" key="1">
    <citation type="submission" date="2021-03" db="EMBL/GenBank/DDBJ databases">
        <title>Genomic Encyclopedia of Type Strains, Phase IV (KMG-IV): sequencing the most valuable type-strain genomes for metagenomic binning, comparative biology and taxonomic classification.</title>
        <authorList>
            <person name="Goeker M."/>
        </authorList>
    </citation>
    <scope>NUCLEOTIDE SEQUENCE [LARGE SCALE GENOMIC DNA]</scope>
    <source>
        <strain evidence="1 2">DSM 24738</strain>
    </source>
</reference>
<comment type="caution">
    <text evidence="1">The sequence shown here is derived from an EMBL/GenBank/DDBJ whole genome shotgun (WGS) entry which is preliminary data.</text>
</comment>
<protein>
    <submittedName>
        <fullName evidence="1">Uncharacterized protein</fullName>
    </submittedName>
</protein>
<keyword evidence="2" id="KW-1185">Reference proteome</keyword>
<evidence type="ECO:0000313" key="2">
    <source>
        <dbReference type="Proteomes" id="UP001519343"/>
    </source>
</evidence>
<dbReference type="EMBL" id="JAGGKT010000023">
    <property type="protein sequence ID" value="MBP1934580.1"/>
    <property type="molecule type" value="Genomic_DNA"/>
</dbReference>
<dbReference type="RefSeq" id="WP_209812570.1">
    <property type="nucleotide sequence ID" value="NZ_JAGGKT010000023.1"/>
</dbReference>
<proteinExistence type="predicted"/>
<name>A0ABS4GWC6_9BACL</name>
<sequence length="95" mass="11413">MENTHLYEPNLKNTLNRFENRQVVLNFYQEDMLVDRVGLFFDTMEVTDKSVNFQKNGETSYVLDIQDYNSFQALTGFKHYYSFSNDNNRVELYFP</sequence>
<organism evidence="1 2">
    <name type="scientific">Ammoniphilus resinae</name>
    <dbReference type="NCBI Taxonomy" id="861532"/>
    <lineage>
        <taxon>Bacteria</taxon>
        <taxon>Bacillati</taxon>
        <taxon>Bacillota</taxon>
        <taxon>Bacilli</taxon>
        <taxon>Bacillales</taxon>
        <taxon>Paenibacillaceae</taxon>
        <taxon>Aneurinibacillus group</taxon>
        <taxon>Ammoniphilus</taxon>
    </lineage>
</organism>
<accession>A0ABS4GWC6</accession>
<gene>
    <name evidence="1" type="ORF">J2Z37_004600</name>
</gene>
<evidence type="ECO:0000313" key="1">
    <source>
        <dbReference type="EMBL" id="MBP1934580.1"/>
    </source>
</evidence>